<dbReference type="SUPFAM" id="SSF56112">
    <property type="entry name" value="Protein kinase-like (PK-like)"/>
    <property type="match status" value="1"/>
</dbReference>
<evidence type="ECO:0000256" key="6">
    <source>
        <dbReference type="ARBA" id="ARBA00022692"/>
    </source>
</evidence>
<dbReference type="InterPro" id="IPR000719">
    <property type="entry name" value="Prot_kinase_dom"/>
</dbReference>
<keyword evidence="22" id="KW-0732">Signal</keyword>
<evidence type="ECO:0000256" key="19">
    <source>
        <dbReference type="RuleBase" id="RU000311"/>
    </source>
</evidence>
<protein>
    <recommendedName>
        <fullName evidence="2">receptor protein-tyrosine kinase</fullName>
        <ecNumber evidence="2">2.7.10.1</ecNumber>
    </recommendedName>
</protein>
<dbReference type="PROSITE" id="PS00107">
    <property type="entry name" value="PROTEIN_KINASE_ATP"/>
    <property type="match status" value="1"/>
</dbReference>
<evidence type="ECO:0000256" key="7">
    <source>
        <dbReference type="ARBA" id="ARBA00022741"/>
    </source>
</evidence>
<keyword evidence="10 21" id="KW-1133">Transmembrane helix</keyword>
<evidence type="ECO:0000256" key="17">
    <source>
        <dbReference type="ARBA" id="ARBA00051243"/>
    </source>
</evidence>
<dbReference type="InterPro" id="IPR036179">
    <property type="entry name" value="Ig-like_dom_sf"/>
</dbReference>
<evidence type="ECO:0000313" key="25">
    <source>
        <dbReference type="EMBL" id="CAK8686312.1"/>
    </source>
</evidence>
<keyword evidence="8" id="KW-0418">Kinase</keyword>
<gene>
    <name evidence="25" type="ORF">CVLEPA_LOCUS18260</name>
</gene>
<dbReference type="SUPFAM" id="SSF48726">
    <property type="entry name" value="Immunoglobulin"/>
    <property type="match status" value="5"/>
</dbReference>
<feature type="region of interest" description="Disordered" evidence="20">
    <location>
        <begin position="719"/>
        <end position="742"/>
    </location>
</feature>
<proteinExistence type="inferred from homology"/>
<dbReference type="Gene3D" id="1.10.510.10">
    <property type="entry name" value="Transferase(Phosphotransferase) domain 1"/>
    <property type="match status" value="1"/>
</dbReference>
<dbReference type="InterPro" id="IPR008266">
    <property type="entry name" value="Tyr_kinase_AS"/>
</dbReference>
<evidence type="ECO:0000256" key="11">
    <source>
        <dbReference type="ARBA" id="ARBA00023136"/>
    </source>
</evidence>
<comment type="similarity">
    <text evidence="19">Belongs to the protein kinase superfamily. Tyr protein kinase family. CSF-1/PDGF receptor subfamily.</text>
</comment>
<dbReference type="EC" id="2.7.10.1" evidence="2"/>
<dbReference type="CDD" id="cd00096">
    <property type="entry name" value="Ig"/>
    <property type="match status" value="1"/>
</dbReference>
<evidence type="ECO:0000256" key="20">
    <source>
        <dbReference type="SAM" id="MobiDB-lite"/>
    </source>
</evidence>
<evidence type="ECO:0000256" key="8">
    <source>
        <dbReference type="ARBA" id="ARBA00022777"/>
    </source>
</evidence>
<feature type="domain" description="Ig-like" evidence="24">
    <location>
        <begin position="231"/>
        <end position="328"/>
    </location>
</feature>
<dbReference type="InterPro" id="IPR013098">
    <property type="entry name" value="Ig_I-set"/>
</dbReference>
<dbReference type="PANTHER" id="PTHR24416">
    <property type="entry name" value="TYROSINE-PROTEIN KINASE RECEPTOR"/>
    <property type="match status" value="1"/>
</dbReference>
<evidence type="ECO:0000256" key="2">
    <source>
        <dbReference type="ARBA" id="ARBA00011902"/>
    </source>
</evidence>
<comment type="caution">
    <text evidence="25">The sequence shown here is derived from an EMBL/GenBank/DDBJ whole genome shotgun (WGS) entry which is preliminary data.</text>
</comment>
<evidence type="ECO:0000256" key="9">
    <source>
        <dbReference type="ARBA" id="ARBA00022840"/>
    </source>
</evidence>
<evidence type="ECO:0000256" key="4">
    <source>
        <dbReference type="ARBA" id="ARBA00022553"/>
    </source>
</evidence>
<dbReference type="PIRSF" id="PIRSF000615">
    <property type="entry name" value="TyrPK_CSF1-R"/>
    <property type="match status" value="1"/>
</dbReference>
<organism evidence="25 26">
    <name type="scientific">Clavelina lepadiformis</name>
    <name type="common">Light-bulb sea squirt</name>
    <name type="synonym">Ascidia lepadiformis</name>
    <dbReference type="NCBI Taxonomy" id="159417"/>
    <lineage>
        <taxon>Eukaryota</taxon>
        <taxon>Metazoa</taxon>
        <taxon>Chordata</taxon>
        <taxon>Tunicata</taxon>
        <taxon>Ascidiacea</taxon>
        <taxon>Aplousobranchia</taxon>
        <taxon>Clavelinidae</taxon>
        <taxon>Clavelina</taxon>
    </lineage>
</organism>
<dbReference type="InterPro" id="IPR003598">
    <property type="entry name" value="Ig_sub2"/>
</dbReference>
<dbReference type="InterPro" id="IPR020635">
    <property type="entry name" value="Tyr_kinase_cat_dom"/>
</dbReference>
<dbReference type="Gene3D" id="2.60.40.10">
    <property type="entry name" value="Immunoglobulins"/>
    <property type="match status" value="5"/>
</dbReference>
<keyword evidence="3" id="KW-1003">Cell membrane</keyword>
<dbReference type="PROSITE" id="PS00240">
    <property type="entry name" value="RECEPTOR_TYR_KIN_III"/>
    <property type="match status" value="1"/>
</dbReference>
<accession>A0ABP0G3A7</accession>
<evidence type="ECO:0000256" key="16">
    <source>
        <dbReference type="ARBA" id="ARBA00023319"/>
    </source>
</evidence>
<keyword evidence="13" id="KW-1015">Disulfide bond</keyword>
<dbReference type="PROSITE" id="PS50835">
    <property type="entry name" value="IG_LIKE"/>
    <property type="match status" value="4"/>
</dbReference>
<evidence type="ECO:0000256" key="1">
    <source>
        <dbReference type="ARBA" id="ARBA00004251"/>
    </source>
</evidence>
<feature type="domain" description="Ig-like" evidence="24">
    <location>
        <begin position="341"/>
        <end position="425"/>
    </location>
</feature>
<keyword evidence="16 19" id="KW-0393">Immunoglobulin domain</keyword>
<dbReference type="Pfam" id="PF07714">
    <property type="entry name" value="PK_Tyr_Ser-Thr"/>
    <property type="match status" value="1"/>
</dbReference>
<dbReference type="InterPro" id="IPR003599">
    <property type="entry name" value="Ig_sub"/>
</dbReference>
<dbReference type="PROSITE" id="PS50011">
    <property type="entry name" value="PROTEIN_KINASE_DOM"/>
    <property type="match status" value="1"/>
</dbReference>
<dbReference type="EMBL" id="CAWYQH010000102">
    <property type="protein sequence ID" value="CAK8686312.1"/>
    <property type="molecule type" value="Genomic_DNA"/>
</dbReference>
<reference evidence="25 26" key="1">
    <citation type="submission" date="2024-02" db="EMBL/GenBank/DDBJ databases">
        <authorList>
            <person name="Daric V."/>
            <person name="Darras S."/>
        </authorList>
    </citation>
    <scope>NUCLEOTIDE SEQUENCE [LARGE SCALE GENOMIC DNA]</scope>
</reference>
<keyword evidence="7 18" id="KW-0547">Nucleotide-binding</keyword>
<evidence type="ECO:0000256" key="10">
    <source>
        <dbReference type="ARBA" id="ARBA00022989"/>
    </source>
</evidence>
<dbReference type="InterPro" id="IPR017441">
    <property type="entry name" value="Protein_kinase_ATP_BS"/>
</dbReference>
<keyword evidence="15" id="KW-0325">Glycoprotein</keyword>
<dbReference type="PROSITE" id="PS00109">
    <property type="entry name" value="PROTEIN_KINASE_TYR"/>
    <property type="match status" value="1"/>
</dbReference>
<evidence type="ECO:0000256" key="14">
    <source>
        <dbReference type="ARBA" id="ARBA00023170"/>
    </source>
</evidence>
<feature type="domain" description="Protein kinase" evidence="23">
    <location>
        <begin position="596"/>
        <end position="963"/>
    </location>
</feature>
<evidence type="ECO:0000313" key="26">
    <source>
        <dbReference type="Proteomes" id="UP001642483"/>
    </source>
</evidence>
<keyword evidence="4" id="KW-0597">Phosphoprotein</keyword>
<dbReference type="PANTHER" id="PTHR24416:SF600">
    <property type="entry name" value="PDGF- AND VEGF-RECEPTOR RELATED, ISOFORM J"/>
    <property type="match status" value="1"/>
</dbReference>
<dbReference type="InterPro" id="IPR013783">
    <property type="entry name" value="Ig-like_fold"/>
</dbReference>
<dbReference type="Proteomes" id="UP001642483">
    <property type="component" value="Unassembled WGS sequence"/>
</dbReference>
<evidence type="ECO:0000256" key="13">
    <source>
        <dbReference type="ARBA" id="ARBA00023157"/>
    </source>
</evidence>
<evidence type="ECO:0000256" key="3">
    <source>
        <dbReference type="ARBA" id="ARBA00022475"/>
    </source>
</evidence>
<dbReference type="InterPro" id="IPR001824">
    <property type="entry name" value="Tyr_kinase_rcpt_3_CS"/>
</dbReference>
<keyword evidence="14 19" id="KW-0675">Receptor</keyword>
<feature type="domain" description="Ig-like" evidence="24">
    <location>
        <begin position="32"/>
        <end position="112"/>
    </location>
</feature>
<dbReference type="SMART" id="SM00408">
    <property type="entry name" value="IGc2"/>
    <property type="match status" value="4"/>
</dbReference>
<feature type="chain" id="PRO_5047437024" description="receptor protein-tyrosine kinase" evidence="22">
    <location>
        <begin position="24"/>
        <end position="1126"/>
    </location>
</feature>
<dbReference type="InterPro" id="IPR007110">
    <property type="entry name" value="Ig-like_dom"/>
</dbReference>
<dbReference type="InterPro" id="IPR011009">
    <property type="entry name" value="Kinase-like_dom_sf"/>
</dbReference>
<feature type="signal peptide" evidence="22">
    <location>
        <begin position="1"/>
        <end position="23"/>
    </location>
</feature>
<keyword evidence="6 19" id="KW-0812">Transmembrane</keyword>
<evidence type="ECO:0000256" key="12">
    <source>
        <dbReference type="ARBA" id="ARBA00023137"/>
    </source>
</evidence>
<feature type="binding site" evidence="18">
    <location>
        <position position="630"/>
    </location>
    <ligand>
        <name>ATP</name>
        <dbReference type="ChEBI" id="CHEBI:30616"/>
    </ligand>
</feature>
<evidence type="ECO:0000256" key="18">
    <source>
        <dbReference type="PROSITE-ProRule" id="PRU10141"/>
    </source>
</evidence>
<evidence type="ECO:0000256" key="21">
    <source>
        <dbReference type="SAM" id="Phobius"/>
    </source>
</evidence>
<feature type="transmembrane region" description="Helical" evidence="21">
    <location>
        <begin position="523"/>
        <end position="545"/>
    </location>
</feature>
<evidence type="ECO:0000259" key="24">
    <source>
        <dbReference type="PROSITE" id="PS50835"/>
    </source>
</evidence>
<dbReference type="InterPro" id="IPR050122">
    <property type="entry name" value="RTK"/>
</dbReference>
<keyword evidence="5" id="KW-0808">Transferase</keyword>
<dbReference type="SMART" id="SM00409">
    <property type="entry name" value="IG"/>
    <property type="match status" value="5"/>
</dbReference>
<keyword evidence="11 21" id="KW-0472">Membrane</keyword>
<keyword evidence="12" id="KW-0829">Tyrosine-protein kinase</keyword>
<sequence length="1126" mass="126578">MGFIWWIQVGFLALSIHYELGSGLKTKQIFAGETLKLRCDDTKATSGRLRWQVPQTLSNSDRLTTSSSEIKVGGKIKHKSVIRVIAATSRDTGFYSCMVDHRPDERKGGELNFDESNSKEEIWLKRVYVFVYDVKSPLLLDAPMSSEVKLGDNFILPCRPTHQDADVTMERQPNPKRVEIPYDPTTGFVVSNFNDFDEGLWKCQASFEGSVFIREIWVFPANKDAGIKEIGDVTISAPSSRFLLNDSIEVTCKVPVPRGKRIADINWTIPGNRTFRQVTYGKGEAKSISAFMWWSKLLIEKSRFEDSGTYICNVITEDGAKSSQIHLSVIESPFIEIQHRPNMVGFVSVIRGKVVNLSFRVDGFPTPLTFIWFHGSTKLAETNSDSSDVRISESEFLLKRASMSDAGFYTLKISNRVMTRNETFELVVMEPEPARIVGNSESVMSINVGDDLTMTCDVRGTPKASILWYHDDVEMDETSNELSILRATMSDQGQYTCYAKNEYGKDSFIFTVNLEDPSVVHKAAFFALGAFLVVAVASSICLLAFKIRKVNRLKKQLRLEQRYLLPILNTKDMPLDELAASEKYDLKTWEFPRDRLRFGKTLGRGAFGKVVQATAFDLEKSSSCKTVAVKMLKVGSRSSEYNALMSELKILIHLGPHLNIVNLLGACTTKEGPLMIIVEYCRHGNLSNYLREMRDFYVGSKNEERQDDTKKQLISDDSAGEGAFITGGEDTDRSSWMTDKRRSRSSCTSAADSITSQECDNSDRLGFPNHCEDKKGGDHKESHEKEKTQLSASDLLSYSLQVSRGMEFLASKKCIHRDLAARNILLSDYQVVKICDFGLARDVYKDPDYVRSGEARLPIKWMAPESIFDKVYSTKSDVWSFGVLLWEIFTLGGSPYPGLQIDEDFCEKLRRGVRMSKPEYANDAVYSAMIACWQDSPDERPTFTKLCEEISDVLQAEAGHEYLDIMKILDVSVEGKPPLRGVAPQQTPEETFEMKIQEKKTDQCTSSSLTYTDVEAGILQKIDSDMIKKVGDHFQEQGDVAGSDEVPQDSFDSMIEITEENIELQNSLTIEGYQSEDSGMCTNTERSILYMDTGSIRSLDKYCVTSSSDPPPLYDDVITAFSTTGI</sequence>
<dbReference type="InterPro" id="IPR001245">
    <property type="entry name" value="Ser-Thr/Tyr_kinase_cat_dom"/>
</dbReference>
<feature type="domain" description="Ig-like" evidence="24">
    <location>
        <begin position="431"/>
        <end position="515"/>
    </location>
</feature>
<keyword evidence="9 18" id="KW-0067">ATP-binding</keyword>
<evidence type="ECO:0000256" key="5">
    <source>
        <dbReference type="ARBA" id="ARBA00022679"/>
    </source>
</evidence>
<name>A0ABP0G3A7_CLALP</name>
<dbReference type="Gene3D" id="3.30.200.20">
    <property type="entry name" value="Phosphorylase Kinase, domain 1"/>
    <property type="match status" value="1"/>
</dbReference>
<keyword evidence="26" id="KW-1185">Reference proteome</keyword>
<comment type="catalytic activity">
    <reaction evidence="17">
        <text>L-tyrosyl-[protein] + ATP = O-phospho-L-tyrosyl-[protein] + ADP + H(+)</text>
        <dbReference type="Rhea" id="RHEA:10596"/>
        <dbReference type="Rhea" id="RHEA-COMP:10136"/>
        <dbReference type="Rhea" id="RHEA-COMP:20101"/>
        <dbReference type="ChEBI" id="CHEBI:15378"/>
        <dbReference type="ChEBI" id="CHEBI:30616"/>
        <dbReference type="ChEBI" id="CHEBI:46858"/>
        <dbReference type="ChEBI" id="CHEBI:61978"/>
        <dbReference type="ChEBI" id="CHEBI:456216"/>
        <dbReference type="EC" id="2.7.10.1"/>
    </reaction>
</comment>
<evidence type="ECO:0000259" key="23">
    <source>
        <dbReference type="PROSITE" id="PS50011"/>
    </source>
</evidence>
<dbReference type="Pfam" id="PF07679">
    <property type="entry name" value="I-set"/>
    <property type="match status" value="2"/>
</dbReference>
<dbReference type="SMART" id="SM00219">
    <property type="entry name" value="TyrKc"/>
    <property type="match status" value="1"/>
</dbReference>
<evidence type="ECO:0000256" key="22">
    <source>
        <dbReference type="SAM" id="SignalP"/>
    </source>
</evidence>
<comment type="subcellular location">
    <subcellularLocation>
        <location evidence="1">Cell membrane</location>
        <topology evidence="1">Single-pass type I membrane protein</topology>
    </subcellularLocation>
    <subcellularLocation>
        <location evidence="19">Membrane</location>
        <topology evidence="19">Single-pass type I membrane protein</topology>
    </subcellularLocation>
</comment>
<evidence type="ECO:0000256" key="15">
    <source>
        <dbReference type="ARBA" id="ARBA00023180"/>
    </source>
</evidence>